<dbReference type="PROSITE" id="PS50042">
    <property type="entry name" value="CNMP_BINDING_3"/>
    <property type="match status" value="1"/>
</dbReference>
<evidence type="ECO:0000313" key="3">
    <source>
        <dbReference type="EMBL" id="OEU93457.1"/>
    </source>
</evidence>
<dbReference type="InterPro" id="IPR014710">
    <property type="entry name" value="RmlC-like_jellyroll"/>
</dbReference>
<dbReference type="EMBL" id="LJGT01000036">
    <property type="protein sequence ID" value="OEU93457.1"/>
    <property type="molecule type" value="Genomic_DNA"/>
</dbReference>
<keyword evidence="4" id="KW-1185">Reference proteome</keyword>
<dbReference type="Proteomes" id="UP000176087">
    <property type="component" value="Unassembled WGS sequence"/>
</dbReference>
<comment type="caution">
    <text evidence="3">The sequence shown here is derived from an EMBL/GenBank/DDBJ whole genome shotgun (WGS) entry which is preliminary data.</text>
</comment>
<dbReference type="InterPro" id="IPR018490">
    <property type="entry name" value="cNMP-bd_dom_sf"/>
</dbReference>
<gene>
    <name evidence="3" type="ORF">AN215_01115</name>
</gene>
<dbReference type="RefSeq" id="WP_070012707.1">
    <property type="nucleotide sequence ID" value="NZ_LJGS01000043.1"/>
</dbReference>
<evidence type="ECO:0000313" key="4">
    <source>
        <dbReference type="Proteomes" id="UP000176087"/>
    </source>
</evidence>
<dbReference type="InterPro" id="IPR050397">
    <property type="entry name" value="Env_Response_Regulators"/>
</dbReference>
<dbReference type="InterPro" id="IPR045641">
    <property type="entry name" value="SrpI-like"/>
</dbReference>
<dbReference type="GO" id="GO:0003700">
    <property type="term" value="F:DNA-binding transcription factor activity"/>
    <property type="evidence" value="ECO:0007669"/>
    <property type="project" value="TreeGrafter"/>
</dbReference>
<dbReference type="STRING" id="933944.AN215_01115"/>
<reference evidence="3 4" key="1">
    <citation type="journal article" date="2016" name="Front. Microbiol.">
        <title>Comparative Genomics Analysis of Streptomyces Species Reveals Their Adaptation to the Marine Environment and Their Diversity at the Genomic Level.</title>
        <authorList>
            <person name="Tian X."/>
            <person name="Zhang Z."/>
            <person name="Yang T."/>
            <person name="Chen M."/>
            <person name="Li J."/>
            <person name="Chen F."/>
            <person name="Yang J."/>
            <person name="Li W."/>
            <person name="Zhang B."/>
            <person name="Zhang Z."/>
            <person name="Wu J."/>
            <person name="Zhang C."/>
            <person name="Long L."/>
            <person name="Xiao J."/>
        </authorList>
    </citation>
    <scope>NUCLEOTIDE SEQUENCE [LARGE SCALE GENOMIC DNA]</scope>
    <source>
        <strain evidence="3 4">SCSIO 10390</strain>
    </source>
</reference>
<dbReference type="SUPFAM" id="SSF51206">
    <property type="entry name" value="cAMP-binding domain-like"/>
    <property type="match status" value="1"/>
</dbReference>
<dbReference type="PATRIC" id="fig|933944.5.peg.2693"/>
<organism evidence="3 4">
    <name type="scientific">Streptomyces abyssalis</name>
    <dbReference type="NCBI Taxonomy" id="933944"/>
    <lineage>
        <taxon>Bacteria</taxon>
        <taxon>Bacillati</taxon>
        <taxon>Actinomycetota</taxon>
        <taxon>Actinomycetes</taxon>
        <taxon>Kitasatosporales</taxon>
        <taxon>Streptomycetaceae</taxon>
        <taxon>Streptomyces</taxon>
    </lineage>
</organism>
<dbReference type="Gene3D" id="2.60.120.10">
    <property type="entry name" value="Jelly Rolls"/>
    <property type="match status" value="1"/>
</dbReference>
<dbReference type="PANTHER" id="PTHR24567">
    <property type="entry name" value="CRP FAMILY TRANSCRIPTIONAL REGULATORY PROTEIN"/>
    <property type="match status" value="1"/>
</dbReference>
<dbReference type="InterPro" id="IPR000595">
    <property type="entry name" value="cNMP-bd_dom"/>
</dbReference>
<name>A0A1E7JU23_9ACTN</name>
<dbReference type="AlphaFoldDB" id="A0A1E7JU23"/>
<dbReference type="OrthoDB" id="181419at2"/>
<evidence type="ECO:0000256" key="1">
    <source>
        <dbReference type="SAM" id="MobiDB-lite"/>
    </source>
</evidence>
<dbReference type="Pfam" id="PF00027">
    <property type="entry name" value="cNMP_binding"/>
    <property type="match status" value="1"/>
</dbReference>
<dbReference type="Pfam" id="PF19307">
    <property type="entry name" value="SrpI-like"/>
    <property type="match status" value="1"/>
</dbReference>
<evidence type="ECO:0000259" key="2">
    <source>
        <dbReference type="PROSITE" id="PS50042"/>
    </source>
</evidence>
<dbReference type="CDD" id="cd00038">
    <property type="entry name" value="CAP_ED"/>
    <property type="match status" value="1"/>
</dbReference>
<sequence length="470" mass="50608">MATAVETNSGGEEAAQNAQSSLATGAARNLTTTTKTPPQMQGITSRWLLKVLPWVHVPGGTFRVNRRLTHTLGDGRVEFTATGAEVRVVPLELTELPLLRGYEDRGVLEALANRCEQRDFGPGETIIEEGRPADQLVLVAHGKLRRTTEGKYGGESVLGVLAGGDHVGSERLTGEPGKWDITLTSLTSGTVLTLARESFEEIAGRSESLRAHTARTAAEAPGRHTPEGEASIELASGHAGEVLLPGTFVDYESSPREYELSVAQTVLRVHTRVADLYNHPMNQVEEQLRLTVEALRERQEHEMVNSRDFGLLHNAAPSQRIHTRSGPPTPDDLDELLSTVWKEPSVVLAHPKAIAAFGRECSSRGIHPDSAELDGHRVPAWRGVPVLPCNKIPVTGSGSTSVLAMRTGEAQGVVGLHQTGIPDEFQPGVSVRFMGIDEKALISYLVSAYYSAAVLVPDALGILEDVETGH</sequence>
<protein>
    <submittedName>
        <fullName evidence="3">Crp/Fnr family transcriptional regulator</fullName>
    </submittedName>
</protein>
<dbReference type="GO" id="GO:0005829">
    <property type="term" value="C:cytosol"/>
    <property type="evidence" value="ECO:0007669"/>
    <property type="project" value="TreeGrafter"/>
</dbReference>
<proteinExistence type="predicted"/>
<accession>A0A1E7JU23</accession>
<feature type="region of interest" description="Disordered" evidence="1">
    <location>
        <begin position="1"/>
        <end position="22"/>
    </location>
</feature>
<dbReference type="SMART" id="SM00100">
    <property type="entry name" value="cNMP"/>
    <property type="match status" value="1"/>
</dbReference>
<dbReference type="NCBIfam" id="NF041163">
    <property type="entry name" value="encap_f2b"/>
    <property type="match status" value="1"/>
</dbReference>
<dbReference type="InterPro" id="IPR049817">
    <property type="entry name" value="Encap_f2b"/>
</dbReference>
<feature type="domain" description="Cyclic nucleotide-binding" evidence="2">
    <location>
        <begin position="99"/>
        <end position="210"/>
    </location>
</feature>
<dbReference type="PANTHER" id="PTHR24567:SF74">
    <property type="entry name" value="HTH-TYPE TRANSCRIPTIONAL REGULATOR ARCR"/>
    <property type="match status" value="1"/>
</dbReference>